<dbReference type="RefSeq" id="WP_152489928.1">
    <property type="nucleotide sequence ID" value="NZ_JBHEGD010000002.1"/>
</dbReference>
<dbReference type="SUPFAM" id="SSF54593">
    <property type="entry name" value="Glyoxalase/Bleomycin resistance protein/Dihydroxybiphenyl dioxygenase"/>
    <property type="match status" value="1"/>
</dbReference>
<accession>A0ABW7MEQ6</accession>
<dbReference type="Proteomes" id="UP001609932">
    <property type="component" value="Unassembled WGS sequence"/>
</dbReference>
<dbReference type="Pfam" id="PF18029">
    <property type="entry name" value="Glyoxalase_6"/>
    <property type="match status" value="1"/>
</dbReference>
<dbReference type="InterPro" id="IPR041581">
    <property type="entry name" value="Glyoxalase_6"/>
</dbReference>
<evidence type="ECO:0000259" key="1">
    <source>
        <dbReference type="PROSITE" id="PS51819"/>
    </source>
</evidence>
<protein>
    <submittedName>
        <fullName evidence="2">VOC family protein</fullName>
    </submittedName>
</protein>
<evidence type="ECO:0000313" key="2">
    <source>
        <dbReference type="EMBL" id="MFH6600082.1"/>
    </source>
</evidence>
<dbReference type="Gene3D" id="3.10.180.10">
    <property type="entry name" value="2,3-Dihydroxybiphenyl 1,2-Dioxygenase, domain 1"/>
    <property type="match status" value="1"/>
</dbReference>
<comment type="caution">
    <text evidence="2">The sequence shown here is derived from an EMBL/GenBank/DDBJ whole genome shotgun (WGS) entry which is preliminary data.</text>
</comment>
<dbReference type="InterPro" id="IPR029068">
    <property type="entry name" value="Glyas_Bleomycin-R_OHBP_Dase"/>
</dbReference>
<proteinExistence type="predicted"/>
<dbReference type="PROSITE" id="PS51819">
    <property type="entry name" value="VOC"/>
    <property type="match status" value="1"/>
</dbReference>
<feature type="domain" description="VOC" evidence="1">
    <location>
        <begin position="1"/>
        <end position="112"/>
    </location>
</feature>
<sequence>MYLHRVIIFSPQPDVLAAFYCRAFGMRILSVEGSFVDIGPADSPTSRIAFHKGTRSPGTSIKLCFHSADVAAERERLMDLGIQMGKVQGNAESLCFCDGQDAEGNAFQITNRA</sequence>
<dbReference type="EMBL" id="JBHEGD010000002">
    <property type="protein sequence ID" value="MFH6600082.1"/>
    <property type="molecule type" value="Genomic_DNA"/>
</dbReference>
<reference evidence="2 3" key="1">
    <citation type="submission" date="2024-09" db="EMBL/GenBank/DDBJ databases">
        <title>Elucidation of the Bokeelamides from Bacteria Associated with Moon Snail Egg Collars.</title>
        <authorList>
            <person name="Campbell R."/>
            <person name="Piedl K."/>
            <person name="Mevers E."/>
        </authorList>
    </citation>
    <scope>NUCLEOTIDE SEQUENCE [LARGE SCALE GENOMIC DNA]</scope>
    <source>
        <strain evidence="2 3">EM133</strain>
    </source>
</reference>
<organism evidence="2 3">
    <name type="scientific">Ectopseudomonas khazarica</name>
    <dbReference type="NCBI Taxonomy" id="2502979"/>
    <lineage>
        <taxon>Bacteria</taxon>
        <taxon>Pseudomonadati</taxon>
        <taxon>Pseudomonadota</taxon>
        <taxon>Gammaproteobacteria</taxon>
        <taxon>Pseudomonadales</taxon>
        <taxon>Pseudomonadaceae</taxon>
        <taxon>Ectopseudomonas</taxon>
    </lineage>
</organism>
<name>A0ABW7MEQ6_9GAMM</name>
<keyword evidence="3" id="KW-1185">Reference proteome</keyword>
<dbReference type="InterPro" id="IPR037523">
    <property type="entry name" value="VOC_core"/>
</dbReference>
<evidence type="ECO:0000313" key="3">
    <source>
        <dbReference type="Proteomes" id="UP001609932"/>
    </source>
</evidence>
<gene>
    <name evidence="2" type="ORF">ACEVAQ_15340</name>
</gene>